<gene>
    <name evidence="2" type="ORF">H8Z83_14125</name>
</gene>
<dbReference type="EMBL" id="JACOQI010000016">
    <property type="protein sequence ID" value="MBC5771432.1"/>
    <property type="molecule type" value="Genomic_DNA"/>
</dbReference>
<protein>
    <submittedName>
        <fullName evidence="2">Heavy-metal-associated domain-containing protein</fullName>
    </submittedName>
</protein>
<dbReference type="Gene3D" id="3.30.70.100">
    <property type="match status" value="1"/>
</dbReference>
<proteinExistence type="predicted"/>
<evidence type="ECO:0000259" key="1">
    <source>
        <dbReference type="PROSITE" id="PS50846"/>
    </source>
</evidence>
<dbReference type="GO" id="GO:0046872">
    <property type="term" value="F:metal ion binding"/>
    <property type="evidence" value="ECO:0007669"/>
    <property type="project" value="InterPro"/>
</dbReference>
<sequence>MIQTTIKVSGMACSMCEAHINDAIRGAFPVEKVTSSHSKGETVILSQAPLDENALRAAIDATGYTAGEIHAETYEKKGLFHFGKKKD</sequence>
<dbReference type="InterPro" id="IPR006121">
    <property type="entry name" value="HMA_dom"/>
</dbReference>
<dbReference type="CDD" id="cd00371">
    <property type="entry name" value="HMA"/>
    <property type="match status" value="1"/>
</dbReference>
<dbReference type="AlphaFoldDB" id="A0A923MIN3"/>
<comment type="caution">
    <text evidence="2">The sequence shown here is derived from an EMBL/GenBank/DDBJ whole genome shotgun (WGS) entry which is preliminary data.</text>
</comment>
<dbReference type="SUPFAM" id="SSF55008">
    <property type="entry name" value="HMA, heavy metal-associated domain"/>
    <property type="match status" value="1"/>
</dbReference>
<dbReference type="RefSeq" id="WP_187015625.1">
    <property type="nucleotide sequence ID" value="NZ_JACOQI010000016.1"/>
</dbReference>
<organism evidence="2 3">
    <name type="scientific">Dysosmobacter segnis</name>
    <dbReference type="NCBI Taxonomy" id="2763042"/>
    <lineage>
        <taxon>Bacteria</taxon>
        <taxon>Bacillati</taxon>
        <taxon>Bacillota</taxon>
        <taxon>Clostridia</taxon>
        <taxon>Eubacteriales</taxon>
        <taxon>Oscillospiraceae</taxon>
        <taxon>Dysosmobacter</taxon>
    </lineage>
</organism>
<feature type="domain" description="HMA" evidence="1">
    <location>
        <begin position="2"/>
        <end position="67"/>
    </location>
</feature>
<evidence type="ECO:0000313" key="2">
    <source>
        <dbReference type="EMBL" id="MBC5771432.1"/>
    </source>
</evidence>
<dbReference type="PROSITE" id="PS50846">
    <property type="entry name" value="HMA_2"/>
    <property type="match status" value="1"/>
</dbReference>
<dbReference type="Proteomes" id="UP000620327">
    <property type="component" value="Unassembled WGS sequence"/>
</dbReference>
<keyword evidence="3" id="KW-1185">Reference proteome</keyword>
<dbReference type="Pfam" id="PF00403">
    <property type="entry name" value="HMA"/>
    <property type="match status" value="1"/>
</dbReference>
<accession>A0A923MIN3</accession>
<dbReference type="InterPro" id="IPR036163">
    <property type="entry name" value="HMA_dom_sf"/>
</dbReference>
<evidence type="ECO:0000313" key="3">
    <source>
        <dbReference type="Proteomes" id="UP000620327"/>
    </source>
</evidence>
<name>A0A923MIN3_9FIRM</name>
<reference evidence="2" key="1">
    <citation type="submission" date="2020-08" db="EMBL/GenBank/DDBJ databases">
        <title>Genome public.</title>
        <authorList>
            <person name="Liu C."/>
            <person name="Sun Q."/>
        </authorList>
    </citation>
    <scope>NUCLEOTIDE SEQUENCE</scope>
    <source>
        <strain evidence="2">BX15</strain>
    </source>
</reference>